<organism evidence="4 5">
    <name type="scientific">Aporhodopirellula aestuarii</name>
    <dbReference type="NCBI Taxonomy" id="2950107"/>
    <lineage>
        <taxon>Bacteria</taxon>
        <taxon>Pseudomonadati</taxon>
        <taxon>Planctomycetota</taxon>
        <taxon>Planctomycetia</taxon>
        <taxon>Pirellulales</taxon>
        <taxon>Pirellulaceae</taxon>
        <taxon>Aporhodopirellula</taxon>
    </lineage>
</organism>
<feature type="compositionally biased region" description="Basic and acidic residues" evidence="2">
    <location>
        <begin position="52"/>
        <end position="63"/>
    </location>
</feature>
<evidence type="ECO:0000313" key="4">
    <source>
        <dbReference type="EMBL" id="MCM2370409.1"/>
    </source>
</evidence>
<evidence type="ECO:0000256" key="3">
    <source>
        <dbReference type="SAM" id="Phobius"/>
    </source>
</evidence>
<feature type="compositionally biased region" description="Polar residues" evidence="2">
    <location>
        <begin position="10"/>
        <end position="21"/>
    </location>
</feature>
<feature type="region of interest" description="Disordered" evidence="2">
    <location>
        <begin position="755"/>
        <end position="1344"/>
    </location>
</feature>
<feature type="region of interest" description="Disordered" evidence="2">
    <location>
        <begin position="1"/>
        <end position="21"/>
    </location>
</feature>
<feature type="compositionally biased region" description="Acidic residues" evidence="2">
    <location>
        <begin position="1114"/>
        <end position="1126"/>
    </location>
</feature>
<feature type="compositionally biased region" description="Acidic residues" evidence="2">
    <location>
        <begin position="1012"/>
        <end position="1027"/>
    </location>
</feature>
<feature type="transmembrane region" description="Helical" evidence="3">
    <location>
        <begin position="1404"/>
        <end position="1426"/>
    </location>
</feature>
<reference evidence="4 5" key="1">
    <citation type="journal article" date="2022" name="Syst. Appl. Microbiol.">
        <title>Rhodopirellula aestuarii sp. nov., a novel member of the genus Rhodopirellula isolated from brackish sediments collected in the Tagus River estuary, Portugal.</title>
        <authorList>
            <person name="Vitorino I.R."/>
            <person name="Klimek D."/>
            <person name="Calusinska M."/>
            <person name="Lobo-da-Cunha A."/>
            <person name="Vasconcelos V."/>
            <person name="Lage O.M."/>
        </authorList>
    </citation>
    <scope>NUCLEOTIDE SEQUENCE [LARGE SCALE GENOMIC DNA]</scope>
    <source>
        <strain evidence="4 5">ICT_H3.1</strain>
    </source>
</reference>
<feature type="transmembrane region" description="Helical" evidence="3">
    <location>
        <begin position="1380"/>
        <end position="1398"/>
    </location>
</feature>
<feature type="region of interest" description="Disordered" evidence="2">
    <location>
        <begin position="713"/>
        <end position="739"/>
    </location>
</feature>
<feature type="compositionally biased region" description="Polar residues" evidence="2">
    <location>
        <begin position="33"/>
        <end position="51"/>
    </location>
</feature>
<feature type="compositionally biased region" description="Acidic residues" evidence="2">
    <location>
        <begin position="790"/>
        <end position="809"/>
    </location>
</feature>
<feature type="compositionally biased region" description="Low complexity" evidence="2">
    <location>
        <begin position="1241"/>
        <end position="1258"/>
    </location>
</feature>
<evidence type="ECO:0000256" key="2">
    <source>
        <dbReference type="SAM" id="MobiDB-lite"/>
    </source>
</evidence>
<feature type="coiled-coil region" evidence="1">
    <location>
        <begin position="241"/>
        <end position="296"/>
    </location>
</feature>
<evidence type="ECO:0008006" key="6">
    <source>
        <dbReference type="Google" id="ProtNLM"/>
    </source>
</evidence>
<feature type="compositionally biased region" description="Acidic residues" evidence="2">
    <location>
        <begin position="969"/>
        <end position="986"/>
    </location>
</feature>
<gene>
    <name evidence="4" type="ORF">NB063_07200</name>
</gene>
<feature type="compositionally biased region" description="Low complexity" evidence="2">
    <location>
        <begin position="1162"/>
        <end position="1172"/>
    </location>
</feature>
<evidence type="ECO:0000313" key="5">
    <source>
        <dbReference type="Proteomes" id="UP001202961"/>
    </source>
</evidence>
<protein>
    <recommendedName>
        <fullName evidence="6">YscD cytoplasmic domain-containing protein</fullName>
    </recommendedName>
</protein>
<feature type="compositionally biased region" description="Low complexity" evidence="2">
    <location>
        <begin position="1298"/>
        <end position="1309"/>
    </location>
</feature>
<dbReference type="Proteomes" id="UP001202961">
    <property type="component" value="Unassembled WGS sequence"/>
</dbReference>
<dbReference type="Gene3D" id="1.10.287.1490">
    <property type="match status" value="1"/>
</dbReference>
<proteinExistence type="predicted"/>
<name>A0ABT0U0K6_9BACT</name>
<feature type="compositionally biased region" description="Polar residues" evidence="2">
    <location>
        <begin position="1028"/>
        <end position="1038"/>
    </location>
</feature>
<keyword evidence="3" id="KW-0472">Membrane</keyword>
<comment type="caution">
    <text evidence="4">The sequence shown here is derived from an EMBL/GenBank/DDBJ whole genome shotgun (WGS) entry which is preliminary data.</text>
</comment>
<dbReference type="CDD" id="cd00060">
    <property type="entry name" value="FHA"/>
    <property type="match status" value="1"/>
</dbReference>
<dbReference type="Gene3D" id="2.60.200.20">
    <property type="match status" value="1"/>
</dbReference>
<sequence>MRRKSVVANEHSQFTPSATTSLDEAAASFEVSSWQSDFSQPSMTGNAVSTTAKEESLGRRTSSDDQNQAELDRWAQTPSTWRRDPSIEFRVRCEGQPTRRLRLAGARYTLGSGVGCSIRLEDETLRPLHAVLIRDHERILVRAYSVPIQINNVRVTEGMISVGDRLKLGAYEFELLENTPRPVDAVSQAVAHGLVGFDGHADSRGEDASQDWSKSFHEEAKQWRALKQDVQRRDAWCKTRERELVEQQRTLEQQMQTLQQREEELQTQESAAIEVHEEFQRRYQDLLKHRDELQLQQEELSAGREHLRLQQERLDGRDRLHRQQIERLLEEQDRYKRQETIHQQKIAEGEERIRASRLQAEAATSAVEQMREKFASLNEQLVLLSQQQETLQQLEAERNRDHQRRVEDLEFDRDEAIAQRDEIAEERDASIEAQAKSESARKKLAVRCVELESIEEQLRNEIEELQSEIASARLDAESLDKDCELARRTITNLEETIRENRERYENDRDSWTAEVETLRTNLEELSVDLAGAQAQLSRLREENQHLVDQLTGAHAERDEARAEREAALQECEVARGACDAAKMDCEAARRDLESARNDVILARQERDDAAAQRNAVLAERDELLTLKARLGQDNEAVEIERANWVRQQEQAERRYQEAQSHLADARQKCEQAVRVRDEAESARLAAEAKLQAAMQELQEMQAERDHAIREQDELRRQRDSALQDAKDSRELFDRSNRDHDDTLDRIEHLEQQTRQVIGVSDASFKSDSAPEPTSTPKFGLIGNDLPSTDIESEVTDTSELALDNDDDQSIDLHPEPSSAGENDILLASDAPQWEVETNPDAQLATPHVNVEPESDEPSAAAEDVGSFDTPNDVPTSHTVTEEATSQPAAAWATEPSESIDDQDVWPTYSSVEPRPENRSDEEQSTSMSYFSETDDVVASDLPSAMPPVPTEESASAWQSTEEAVHADDSVAEEPVAETPVEEEPVTEEPVLADEPVVEASALVDEQAFGDEPQSEIVDEPASEDQTSDEPNWRTTASDEQSESEMEPETVQPVAEDLPAWPEESQTYLLPREQYESDEQIDSPVSDATFDSQESVEAVGSFDVEPPYTSSFADDSQDEWSNEDEASEPSSDIATGSLADQLMRDLGITPKEHSSHDGDDADAASLDDNSATAMWNGRNDWQSEDVAEEAPANEVQEEVSADEAEEATPQLKTGIDQYREDFHRDEYESEDDVQDEISKPNVTAVADTVVAGASDSGSGEPEDDSIEAYMNRLLQRVQGQPSSSPTSPAPVAPKKVAKPVEPVAKEVPSATSETNENEVTSKEQPVAPDPDAPLVPRSQAPERNSDLSAMRELANASARSAITRSHQTQSHTTRMQAMMKFGQAGIAMLCGLAAVALVNLPMLKIVAAVAALLIAAICVKEGLALLTDLSSRTQTARNSEAAIEESENKDAV</sequence>
<accession>A0ABT0U0K6</accession>
<feature type="compositionally biased region" description="Acidic residues" evidence="2">
    <location>
        <begin position="1194"/>
        <end position="1205"/>
    </location>
</feature>
<feature type="compositionally biased region" description="Polar residues" evidence="2">
    <location>
        <begin position="763"/>
        <end position="776"/>
    </location>
</feature>
<feature type="compositionally biased region" description="Polar residues" evidence="2">
    <location>
        <begin position="868"/>
        <end position="887"/>
    </location>
</feature>
<feature type="compositionally biased region" description="Polar residues" evidence="2">
    <location>
        <begin position="952"/>
        <end position="961"/>
    </location>
</feature>
<evidence type="ECO:0000256" key="1">
    <source>
        <dbReference type="SAM" id="Coils"/>
    </source>
</evidence>
<dbReference type="SUPFAM" id="SSF49879">
    <property type="entry name" value="SMAD/FHA domain"/>
    <property type="match status" value="1"/>
</dbReference>
<keyword evidence="5" id="KW-1185">Reference proteome</keyword>
<dbReference type="InterPro" id="IPR008984">
    <property type="entry name" value="SMAD_FHA_dom_sf"/>
</dbReference>
<feature type="compositionally biased region" description="Basic and acidic residues" evidence="2">
    <location>
        <begin position="1216"/>
        <end position="1225"/>
    </location>
</feature>
<feature type="region of interest" description="Disordered" evidence="2">
    <location>
        <begin position="33"/>
        <end position="77"/>
    </location>
</feature>
<dbReference type="EMBL" id="JAMQBK010000022">
    <property type="protein sequence ID" value="MCM2370409.1"/>
    <property type="molecule type" value="Genomic_DNA"/>
</dbReference>
<keyword evidence="3" id="KW-0812">Transmembrane</keyword>
<keyword evidence="3" id="KW-1133">Transmembrane helix</keyword>
<keyword evidence="1" id="KW-0175">Coiled coil</keyword>